<dbReference type="AlphaFoldDB" id="A0A5P9Q6E4"/>
<dbReference type="SUPFAM" id="SSF81606">
    <property type="entry name" value="PP2C-like"/>
    <property type="match status" value="1"/>
</dbReference>
<accession>A0A5P9Q6E4</accession>
<keyword evidence="4" id="KW-1185">Reference proteome</keyword>
<evidence type="ECO:0000256" key="1">
    <source>
        <dbReference type="ARBA" id="ARBA00022801"/>
    </source>
</evidence>
<feature type="domain" description="PPM-type phosphatase" evidence="2">
    <location>
        <begin position="388"/>
        <end position="592"/>
    </location>
</feature>
<dbReference type="SMART" id="SM00331">
    <property type="entry name" value="PP2C_SIG"/>
    <property type="match status" value="1"/>
</dbReference>
<dbReference type="PANTHER" id="PTHR43156:SF2">
    <property type="entry name" value="STAGE II SPORULATION PROTEIN E"/>
    <property type="match status" value="1"/>
</dbReference>
<keyword evidence="1 3" id="KW-0378">Hydrolase</keyword>
<dbReference type="InterPro" id="IPR001932">
    <property type="entry name" value="PPM-type_phosphatase-like_dom"/>
</dbReference>
<dbReference type="EMBL" id="CP045529">
    <property type="protein sequence ID" value="QFU96846.1"/>
    <property type="molecule type" value="Genomic_DNA"/>
</dbReference>
<sequence length="628" mass="66345">MGPRTLAGSSLRPFACSTRAAVLGPAGVLTPAPERLCSSQALQQRAPAAAKREHMDSPTWLEGALRALGDSECAELARTHDWSAGPLGDPTGWPSELRAAVTLCFSTRFPVLVTWGPELTMIYNDGYREMLGSAKHPLAFGASFEVVWAEIWDEIGPLCDEVLATGRAVWRVDMPLLMHRSGYDEETSFTFSYSALRDDDGRVRGVLDIAAETTGHVVAARRLDTISELATRLFAIEGGVQEVVDAAVDELAVSADVAAAEVWVEHGGDDEREVVRGTTGPGPLVAAALLEEVARGRGVVEHGDVRIHPLGALRRDVTGALAVRAAPTRPLDHGNREFQALLASKLGNAIGVTLAHEREVEHLRSVSEVLQHAMLPDPLPPGRWHVHYQPAESSLEVGGDWYDVVPLGDSRWAVVVGDCVGHGLEAATHMGQLRAAARALLLTGHGPAATLDGLDRYAATVPGAEFTTVVCAVVDERTGLLTYSAAGHPFPLVISPDGHRWLRGGRGGLLALRQTTRSEATHVLRSGDALLLYTDGLVERRGESLRTGLERLAEVGAPVVRAAGRGEVGELLSRTMRPGGAPDDIALVLYDVRVEGDVEPVGAGASLGAAAVGEMVGAATGLGLAAAP</sequence>
<reference evidence="3 4" key="1">
    <citation type="submission" date="2019-10" db="EMBL/GenBank/DDBJ databases">
        <title>Genome sequence of Luteimicrobium xylanilyticum HY-24.</title>
        <authorList>
            <person name="Kim D.Y."/>
            <person name="Park H.-Y."/>
        </authorList>
    </citation>
    <scope>NUCLEOTIDE SEQUENCE [LARGE SCALE GENOMIC DNA]</scope>
    <source>
        <strain evidence="3 4">HY-24</strain>
    </source>
</reference>
<dbReference type="GO" id="GO:0016791">
    <property type="term" value="F:phosphatase activity"/>
    <property type="evidence" value="ECO:0007669"/>
    <property type="project" value="TreeGrafter"/>
</dbReference>
<dbReference type="EC" id="3.1.3.3" evidence="3"/>
<dbReference type="KEGG" id="lxl:KDY119_00336"/>
<evidence type="ECO:0000259" key="2">
    <source>
        <dbReference type="SMART" id="SM00331"/>
    </source>
</evidence>
<protein>
    <submittedName>
        <fullName evidence="3">Phosphoserine phosphatase</fullName>
        <ecNumber evidence="3">3.1.3.3</ecNumber>
    </submittedName>
</protein>
<name>A0A5P9Q6E4_9MICO</name>
<organism evidence="3 4">
    <name type="scientific">Luteimicrobium xylanilyticum</name>
    <dbReference type="NCBI Taxonomy" id="1133546"/>
    <lineage>
        <taxon>Bacteria</taxon>
        <taxon>Bacillati</taxon>
        <taxon>Actinomycetota</taxon>
        <taxon>Actinomycetes</taxon>
        <taxon>Micrococcales</taxon>
        <taxon>Luteimicrobium</taxon>
    </lineage>
</organism>
<dbReference type="Gene3D" id="3.30.450.20">
    <property type="entry name" value="PAS domain"/>
    <property type="match status" value="1"/>
</dbReference>
<dbReference type="InterPro" id="IPR036457">
    <property type="entry name" value="PPM-type-like_dom_sf"/>
</dbReference>
<dbReference type="InterPro" id="IPR052016">
    <property type="entry name" value="Bact_Sigma-Reg"/>
</dbReference>
<dbReference type="PANTHER" id="PTHR43156">
    <property type="entry name" value="STAGE II SPORULATION PROTEIN E-RELATED"/>
    <property type="match status" value="1"/>
</dbReference>
<dbReference type="Pfam" id="PF07228">
    <property type="entry name" value="SpoIIE"/>
    <property type="match status" value="1"/>
</dbReference>
<proteinExistence type="predicted"/>
<dbReference type="Proteomes" id="UP000326702">
    <property type="component" value="Chromosome"/>
</dbReference>
<evidence type="ECO:0000313" key="3">
    <source>
        <dbReference type="EMBL" id="QFU96846.1"/>
    </source>
</evidence>
<dbReference type="Gene3D" id="3.60.40.10">
    <property type="entry name" value="PPM-type phosphatase domain"/>
    <property type="match status" value="1"/>
</dbReference>
<evidence type="ECO:0000313" key="4">
    <source>
        <dbReference type="Proteomes" id="UP000326702"/>
    </source>
</evidence>
<gene>
    <name evidence="3" type="ORF">KDY119_00336</name>
</gene>